<sequence length="45" mass="5131">MRRPCLMIARFVLGWFARPDAIPVEKGQFDPCGIVEHDDSSSWVP</sequence>
<evidence type="ECO:0000313" key="2">
    <source>
        <dbReference type="Proteomes" id="UP000216345"/>
    </source>
</evidence>
<accession>A0A256FQY3</accession>
<comment type="caution">
    <text evidence="1">The sequence shown here is derived from an EMBL/GenBank/DDBJ whole genome shotgun (WGS) entry which is preliminary data.</text>
</comment>
<organism evidence="1 2">
    <name type="scientific">Brucella rhizosphaerae</name>
    <dbReference type="NCBI Taxonomy" id="571254"/>
    <lineage>
        <taxon>Bacteria</taxon>
        <taxon>Pseudomonadati</taxon>
        <taxon>Pseudomonadota</taxon>
        <taxon>Alphaproteobacteria</taxon>
        <taxon>Hyphomicrobiales</taxon>
        <taxon>Brucellaceae</taxon>
        <taxon>Brucella/Ochrobactrum group</taxon>
        <taxon>Brucella</taxon>
    </lineage>
</organism>
<protein>
    <submittedName>
        <fullName evidence="1">Uncharacterized protein</fullName>
    </submittedName>
</protein>
<proteinExistence type="predicted"/>
<dbReference type="AlphaFoldDB" id="A0A256FQY3"/>
<reference evidence="1 2" key="1">
    <citation type="submission" date="2017-07" db="EMBL/GenBank/DDBJ databases">
        <title>Phylogenetic study on the rhizospheric bacterium Ochrobactrum sp. A44.</title>
        <authorList>
            <person name="Krzyzanowska D.M."/>
            <person name="Ossowicki A."/>
            <person name="Rajewska M."/>
            <person name="Maciag T."/>
            <person name="Kaczynski Z."/>
            <person name="Czerwicka M."/>
            <person name="Jafra S."/>
        </authorList>
    </citation>
    <scope>NUCLEOTIDE SEQUENCE [LARGE SCALE GENOMIC DNA]</scope>
    <source>
        <strain evidence="1 2">PR17</strain>
    </source>
</reference>
<evidence type="ECO:0000313" key="1">
    <source>
        <dbReference type="EMBL" id="OYR17160.1"/>
    </source>
</evidence>
<dbReference type="EMBL" id="NNRK01000020">
    <property type="protein sequence ID" value="OYR17160.1"/>
    <property type="molecule type" value="Genomic_DNA"/>
</dbReference>
<keyword evidence="2" id="KW-1185">Reference proteome</keyword>
<name>A0A256FQY3_9HYPH</name>
<gene>
    <name evidence="1" type="ORF">CEV32_4058</name>
</gene>
<dbReference type="Proteomes" id="UP000216345">
    <property type="component" value="Unassembled WGS sequence"/>
</dbReference>